<dbReference type="InterPro" id="IPR000835">
    <property type="entry name" value="HTH_MarR-typ"/>
</dbReference>
<evidence type="ECO:0000313" key="3">
    <source>
        <dbReference type="EMBL" id="PCC39684.1"/>
    </source>
</evidence>
<feature type="region of interest" description="Disordered" evidence="1">
    <location>
        <begin position="1"/>
        <end position="26"/>
    </location>
</feature>
<dbReference type="RefSeq" id="WP_096196983.1">
    <property type="nucleotide sequence ID" value="NZ_JBQQOJ010000007.1"/>
</dbReference>
<name>A0A2A3YK56_9MICO</name>
<reference evidence="3 4" key="1">
    <citation type="journal article" date="2017" name="Elife">
        <title>Extensive horizontal gene transfer in cheese-associated bacteria.</title>
        <authorList>
            <person name="Bonham K.S."/>
            <person name="Wolfe B.E."/>
            <person name="Dutton R.J."/>
        </authorList>
    </citation>
    <scope>NUCLEOTIDE SEQUENCE [LARGE SCALE GENOMIC DNA]</scope>
    <source>
        <strain evidence="3 4">341_9</strain>
    </source>
</reference>
<comment type="caution">
    <text evidence="3">The sequence shown here is derived from an EMBL/GenBank/DDBJ whole genome shotgun (WGS) entry which is preliminary data.</text>
</comment>
<dbReference type="PANTHER" id="PTHR39515:SF2">
    <property type="entry name" value="HTH-TYPE TRANSCRIPTIONAL REGULATOR RV0880"/>
    <property type="match status" value="1"/>
</dbReference>
<dbReference type="InterPro" id="IPR036388">
    <property type="entry name" value="WH-like_DNA-bd_sf"/>
</dbReference>
<keyword evidence="4" id="KW-1185">Reference proteome</keyword>
<gene>
    <name evidence="3" type="ORF">CIK66_08230</name>
</gene>
<dbReference type="GO" id="GO:0003700">
    <property type="term" value="F:DNA-binding transcription factor activity"/>
    <property type="evidence" value="ECO:0007669"/>
    <property type="project" value="InterPro"/>
</dbReference>
<feature type="domain" description="HTH marR-type" evidence="2">
    <location>
        <begin position="27"/>
        <end position="159"/>
    </location>
</feature>
<evidence type="ECO:0000313" key="4">
    <source>
        <dbReference type="Proteomes" id="UP000218598"/>
    </source>
</evidence>
<dbReference type="Pfam" id="PF12802">
    <property type="entry name" value="MarR_2"/>
    <property type="match status" value="1"/>
</dbReference>
<dbReference type="PANTHER" id="PTHR39515">
    <property type="entry name" value="CONSERVED PROTEIN"/>
    <property type="match status" value="1"/>
</dbReference>
<evidence type="ECO:0000259" key="2">
    <source>
        <dbReference type="PROSITE" id="PS50995"/>
    </source>
</evidence>
<dbReference type="InterPro" id="IPR036390">
    <property type="entry name" value="WH_DNA-bd_sf"/>
</dbReference>
<evidence type="ECO:0000256" key="1">
    <source>
        <dbReference type="SAM" id="MobiDB-lite"/>
    </source>
</evidence>
<dbReference type="InterPro" id="IPR052526">
    <property type="entry name" value="HTH-type_Bedaq_tolerance"/>
</dbReference>
<accession>A0A2A3YK56</accession>
<proteinExistence type="predicted"/>
<sequence>MSPGRRQDPVDAAPPPSAAEETAQEEVAELAADLRRVLLVSSRVLRARTASDDVSASQYSVLAYLQRTGPSTPGTLADFEHVSPPVMTRLLGRLQAAGFVDRVAHPGDGRQVQVTLTTIGEEVVVRGRAERDAWLRSRIEAAGPAQQESLRAATELLRDTLFSSPD</sequence>
<dbReference type="PROSITE" id="PS50995">
    <property type="entry name" value="HTH_MARR_2"/>
    <property type="match status" value="1"/>
</dbReference>
<dbReference type="OrthoDB" id="9804055at2"/>
<dbReference type="Proteomes" id="UP000218598">
    <property type="component" value="Unassembled WGS sequence"/>
</dbReference>
<organism evidence="3 4">
    <name type="scientific">Brachybacterium alimentarium</name>
    <dbReference type="NCBI Taxonomy" id="47845"/>
    <lineage>
        <taxon>Bacteria</taxon>
        <taxon>Bacillati</taxon>
        <taxon>Actinomycetota</taxon>
        <taxon>Actinomycetes</taxon>
        <taxon>Micrococcales</taxon>
        <taxon>Dermabacteraceae</taxon>
        <taxon>Brachybacterium</taxon>
    </lineage>
</organism>
<dbReference type="SMART" id="SM00347">
    <property type="entry name" value="HTH_MARR"/>
    <property type="match status" value="1"/>
</dbReference>
<protein>
    <submittedName>
        <fullName evidence="3">Transcriptional regulator</fullName>
    </submittedName>
</protein>
<dbReference type="AlphaFoldDB" id="A0A2A3YK56"/>
<dbReference type="EMBL" id="NRGR01000013">
    <property type="protein sequence ID" value="PCC39684.1"/>
    <property type="molecule type" value="Genomic_DNA"/>
</dbReference>
<dbReference type="SUPFAM" id="SSF46785">
    <property type="entry name" value="Winged helix' DNA-binding domain"/>
    <property type="match status" value="1"/>
</dbReference>
<dbReference type="Gene3D" id="1.10.10.10">
    <property type="entry name" value="Winged helix-like DNA-binding domain superfamily/Winged helix DNA-binding domain"/>
    <property type="match status" value="1"/>
</dbReference>